<protein>
    <recommendedName>
        <fullName evidence="3">AG2 protein</fullName>
    </recommendedName>
</protein>
<sequence length="782" mass="84787">MDLDALRFADFTLLDAAVEDWTTMVHDLDGLRKSADRGLKGAAEKADWGGYNATVSKEFILKTAGEFSDAHTQATSIRNVLRDTCAELRAHQKQLTEAIERGRRKNLAVVPAGDGGFTVTMNVHPDRAPAGTTVPDHDEADVTSLRDEVQRILGAATHSDESAKEVLQALVDQSHLGFSDTAYRDRDAGARALKEADELARLARRDPGDLTVEEFDRLSAGLGRYGHDGVFAERFATDLGPRGTLAFWTGITDPGRCHHLSRERLDRFDELQRNLSLTLASASQSDSAAMAGWKHDMIGLGETRIGNHGSGPTGFQVMSNLMRVGDYDDRFMKDYGTRLMATERKLTDNGAHPNLTWQFGAAGGPHQFLNHIGGDSGADPLTGYLKGLSNSPDAATDFFNQQYVSKDDQANPFERDTDGNGRKGKVSLSNFQYLFEERDWPQEVNSHGEALHTGQNNMALALEAATTGHPAGELPTMDTPAHDEGRTKLFESIVSSVSDDGERLTKNGFMSDSMGQIASEYLPDINRALADVDEPSAHSSVDEQEAWDRTRKQYPIAGSFAQMNHRDVARFLFAIGQNPEGYAAVEVGQQSYMSKLMYHHLDPGLPENQRPNHDLELTVRSIARHSGEVSGTLAMGRNQAIAGPAAEKDDHYDHAVSQWKNALSGGIGTGIGVGTSFIATPAVGAGVGGAAGTVTSMVLEELFQDAEGSAKDDAGATMGANWEAGQEANMKYTRRAASEAARAHRLPHSGDIATWAEDESYSSYLDAGDYMERVGPELLTDI</sequence>
<reference evidence="1" key="2">
    <citation type="submission" date="2020-09" db="EMBL/GenBank/DDBJ databases">
        <authorList>
            <person name="Sun Q."/>
            <person name="Ohkuma M."/>
        </authorList>
    </citation>
    <scope>NUCLEOTIDE SEQUENCE</scope>
    <source>
        <strain evidence="1">JCM 5069</strain>
    </source>
</reference>
<proteinExistence type="predicted"/>
<organism evidence="1 2">
    <name type="scientific">Streptomyces sulfonofaciens</name>
    <dbReference type="NCBI Taxonomy" id="68272"/>
    <lineage>
        <taxon>Bacteria</taxon>
        <taxon>Bacillati</taxon>
        <taxon>Actinomycetota</taxon>
        <taxon>Actinomycetes</taxon>
        <taxon>Kitasatosporales</taxon>
        <taxon>Streptomycetaceae</taxon>
        <taxon>Streptomyces</taxon>
    </lineage>
</organism>
<dbReference type="AlphaFoldDB" id="A0A919KYM3"/>
<comment type="caution">
    <text evidence="1">The sequence shown here is derived from an EMBL/GenBank/DDBJ whole genome shotgun (WGS) entry which is preliminary data.</text>
</comment>
<dbReference type="Proteomes" id="UP000603708">
    <property type="component" value="Unassembled WGS sequence"/>
</dbReference>
<accession>A0A919KYM3</accession>
<name>A0A919KYM3_9ACTN</name>
<dbReference type="EMBL" id="BNCD01000005">
    <property type="protein sequence ID" value="GHH76466.1"/>
    <property type="molecule type" value="Genomic_DNA"/>
</dbReference>
<evidence type="ECO:0000313" key="2">
    <source>
        <dbReference type="Proteomes" id="UP000603708"/>
    </source>
</evidence>
<evidence type="ECO:0008006" key="3">
    <source>
        <dbReference type="Google" id="ProtNLM"/>
    </source>
</evidence>
<gene>
    <name evidence="1" type="ORF">GCM10018793_22210</name>
</gene>
<keyword evidence="2" id="KW-1185">Reference proteome</keyword>
<reference evidence="1" key="1">
    <citation type="journal article" date="2014" name="Int. J. Syst. Evol. Microbiol.">
        <title>Complete genome sequence of Corynebacterium casei LMG S-19264T (=DSM 44701T), isolated from a smear-ripened cheese.</title>
        <authorList>
            <consortium name="US DOE Joint Genome Institute (JGI-PGF)"/>
            <person name="Walter F."/>
            <person name="Albersmeier A."/>
            <person name="Kalinowski J."/>
            <person name="Ruckert C."/>
        </authorList>
    </citation>
    <scope>NUCLEOTIDE SEQUENCE</scope>
    <source>
        <strain evidence="1">JCM 5069</strain>
    </source>
</reference>
<dbReference type="RefSeq" id="WP_189930783.1">
    <property type="nucleotide sequence ID" value="NZ_BNCD01000005.1"/>
</dbReference>
<evidence type="ECO:0000313" key="1">
    <source>
        <dbReference type="EMBL" id="GHH76466.1"/>
    </source>
</evidence>